<evidence type="ECO:0000313" key="3">
    <source>
        <dbReference type="Proteomes" id="UP000605846"/>
    </source>
</evidence>
<protein>
    <submittedName>
        <fullName evidence="2">Uncharacterized protein</fullName>
    </submittedName>
</protein>
<organism evidence="2 3">
    <name type="scientific">Apophysomyces ossiformis</name>
    <dbReference type="NCBI Taxonomy" id="679940"/>
    <lineage>
        <taxon>Eukaryota</taxon>
        <taxon>Fungi</taxon>
        <taxon>Fungi incertae sedis</taxon>
        <taxon>Mucoromycota</taxon>
        <taxon>Mucoromycotina</taxon>
        <taxon>Mucoromycetes</taxon>
        <taxon>Mucorales</taxon>
        <taxon>Mucorineae</taxon>
        <taxon>Mucoraceae</taxon>
        <taxon>Apophysomyces</taxon>
    </lineage>
</organism>
<dbReference type="AlphaFoldDB" id="A0A8H7BHS6"/>
<comment type="caution">
    <text evidence="2">The sequence shown here is derived from an EMBL/GenBank/DDBJ whole genome shotgun (WGS) entry which is preliminary data.</text>
</comment>
<feature type="signal peptide" evidence="1">
    <location>
        <begin position="1"/>
        <end position="18"/>
    </location>
</feature>
<reference evidence="2" key="1">
    <citation type="submission" date="2020-01" db="EMBL/GenBank/DDBJ databases">
        <title>Genome Sequencing of Three Apophysomyces-Like Fungal Strains Confirms a Novel Fungal Genus in the Mucoromycota with divergent Burkholderia-like Endosymbiotic Bacteria.</title>
        <authorList>
            <person name="Stajich J.E."/>
            <person name="Macias A.M."/>
            <person name="Carter-House D."/>
            <person name="Lovett B."/>
            <person name="Kasson L.R."/>
            <person name="Berry K."/>
            <person name="Grigoriev I."/>
            <person name="Chang Y."/>
            <person name="Spatafora J."/>
            <person name="Kasson M.T."/>
        </authorList>
    </citation>
    <scope>NUCLEOTIDE SEQUENCE</scope>
    <source>
        <strain evidence="2">NRRL A-21654</strain>
    </source>
</reference>
<dbReference type="Proteomes" id="UP000605846">
    <property type="component" value="Unassembled WGS sequence"/>
</dbReference>
<keyword evidence="1" id="KW-0732">Signal</keyword>
<evidence type="ECO:0000313" key="2">
    <source>
        <dbReference type="EMBL" id="KAF7723920.1"/>
    </source>
</evidence>
<name>A0A8H7BHS6_9FUNG</name>
<sequence>MGNSGMVGLLLLKRVATSLITQGSPTLKKGHVEDCLQRCSDVEIKKACEAILAQFSGNCNDVDILGNEALDKELKKMATLVTSYVTKANATVADTVLHVLDQANGRH</sequence>
<evidence type="ECO:0000256" key="1">
    <source>
        <dbReference type="SAM" id="SignalP"/>
    </source>
</evidence>
<keyword evidence="3" id="KW-1185">Reference proteome</keyword>
<gene>
    <name evidence="2" type="ORF">EC973_001492</name>
</gene>
<feature type="chain" id="PRO_5034293153" evidence="1">
    <location>
        <begin position="19"/>
        <end position="107"/>
    </location>
</feature>
<accession>A0A8H7BHS6</accession>
<proteinExistence type="predicted"/>
<dbReference type="EMBL" id="JABAYA010000135">
    <property type="protein sequence ID" value="KAF7723920.1"/>
    <property type="molecule type" value="Genomic_DNA"/>
</dbReference>
<dbReference type="OrthoDB" id="2250876at2759"/>